<gene>
    <name evidence="3" type="ORF">IO99_11815</name>
</gene>
<accession>A0A084JA38</accession>
<evidence type="ECO:0000259" key="2">
    <source>
        <dbReference type="SMART" id="SM01232"/>
    </source>
</evidence>
<dbReference type="SUPFAM" id="SSF81624">
    <property type="entry name" value="N-terminal domain of MutM-like DNA repair proteins"/>
    <property type="match status" value="1"/>
</dbReference>
<keyword evidence="4" id="KW-1185">Reference proteome</keyword>
<dbReference type="SUPFAM" id="SSF57716">
    <property type="entry name" value="Glucocorticoid receptor-like (DNA-binding domain)"/>
    <property type="match status" value="1"/>
</dbReference>
<dbReference type="InterPro" id="IPR035937">
    <property type="entry name" value="FPG_N"/>
</dbReference>
<dbReference type="SUPFAM" id="SSF46946">
    <property type="entry name" value="S13-like H2TH domain"/>
    <property type="match status" value="1"/>
</dbReference>
<dbReference type="EMBL" id="JPMD01000028">
    <property type="protein sequence ID" value="KEZ85822.1"/>
    <property type="molecule type" value="Genomic_DNA"/>
</dbReference>
<dbReference type="AlphaFoldDB" id="A0A084JA38"/>
<dbReference type="SMART" id="SM01232">
    <property type="entry name" value="H2TH"/>
    <property type="match status" value="1"/>
</dbReference>
<dbReference type="Pfam" id="PF06831">
    <property type="entry name" value="H2TH"/>
    <property type="match status" value="1"/>
</dbReference>
<dbReference type="Gene3D" id="3.20.190.10">
    <property type="entry name" value="MutM-like, N-terminal"/>
    <property type="match status" value="1"/>
</dbReference>
<dbReference type="InterPro" id="IPR010979">
    <property type="entry name" value="Ribosomal_uS13-like_H2TH"/>
</dbReference>
<dbReference type="PANTHER" id="PTHR22993:SF9">
    <property type="entry name" value="FORMAMIDOPYRIMIDINE-DNA GLYCOSYLASE"/>
    <property type="match status" value="1"/>
</dbReference>
<dbReference type="InterPro" id="IPR015886">
    <property type="entry name" value="H2TH_FPG"/>
</dbReference>
<reference evidence="3 4" key="1">
    <citation type="submission" date="2014-07" db="EMBL/GenBank/DDBJ databases">
        <title>Draft genome of Clostridium sulfidigenes 113A isolated from sediments associated with methane hydrate from Krishna Godavari basin.</title>
        <authorList>
            <person name="Honkalas V.S."/>
            <person name="Dabir A.P."/>
            <person name="Arora P."/>
            <person name="Dhakephalkar P.K."/>
        </authorList>
    </citation>
    <scope>NUCLEOTIDE SEQUENCE [LARGE SCALE GENOMIC DNA]</scope>
    <source>
        <strain evidence="3 4">113A</strain>
    </source>
</reference>
<proteinExistence type="inferred from homology"/>
<comment type="caution">
    <text evidence="3">The sequence shown here is derived from an EMBL/GenBank/DDBJ whole genome shotgun (WGS) entry which is preliminary data.</text>
</comment>
<dbReference type="eggNOG" id="COG0266">
    <property type="taxonomic scope" value="Bacteria"/>
</dbReference>
<dbReference type="GO" id="GO:0003684">
    <property type="term" value="F:damaged DNA binding"/>
    <property type="evidence" value="ECO:0007669"/>
    <property type="project" value="InterPro"/>
</dbReference>
<dbReference type="GO" id="GO:0003906">
    <property type="term" value="F:DNA-(apurinic or apyrimidinic site) endonuclease activity"/>
    <property type="evidence" value="ECO:0007669"/>
    <property type="project" value="InterPro"/>
</dbReference>
<feature type="domain" description="Formamidopyrimidine-DNA glycosylase H2TH DNA-binding" evidence="2">
    <location>
        <begin position="137"/>
        <end position="230"/>
    </location>
</feature>
<evidence type="ECO:0000256" key="1">
    <source>
        <dbReference type="ARBA" id="ARBA00009409"/>
    </source>
</evidence>
<dbReference type="PANTHER" id="PTHR22993">
    <property type="entry name" value="FORMAMIDOPYRIMIDINE-DNA GLYCOSYLASE"/>
    <property type="match status" value="1"/>
</dbReference>
<dbReference type="GO" id="GO:0034039">
    <property type="term" value="F:8-oxo-7,8-dihydroguanine DNA N-glycosylase activity"/>
    <property type="evidence" value="ECO:0007669"/>
    <property type="project" value="TreeGrafter"/>
</dbReference>
<dbReference type="RefSeq" id="WP_035133480.1">
    <property type="nucleotide sequence ID" value="NZ_JPMD01000028.1"/>
</dbReference>
<protein>
    <submittedName>
        <fullName evidence="3">Formamidopyrimidine-DNA glycosylase</fullName>
    </submittedName>
</protein>
<dbReference type="Proteomes" id="UP000028542">
    <property type="component" value="Unassembled WGS sequence"/>
</dbReference>
<dbReference type="GO" id="GO:0006284">
    <property type="term" value="P:base-excision repair"/>
    <property type="evidence" value="ECO:0007669"/>
    <property type="project" value="InterPro"/>
</dbReference>
<sequence>MIEIPEALTLAGQINNTISGKKIVNVVAAHNPHKFAWYHGDPQKYHEILVGKTINMATAYGGMVEISADSTSILIGDGVGFRYRDSSEKRPAKHQLLLVFNDSSEVSASVQMYGGIWCFNTKEGFSNNYYQVTKEKPSPLSYEFNETYFDKLISSQDLQKLSIKAFLATEQRIPGLGNGVLQDILWQAKIHPKRKINTLKDENKEVLYSSIKTVLSKMTELGGRDTEKDLHGNNGGYKTMMSKNSVGSSCVSCGEIIKKENYLGGSIYYCEKCQLL</sequence>
<dbReference type="STRING" id="318464.IO99_11815"/>
<comment type="similarity">
    <text evidence="1">Belongs to the FPG family.</text>
</comment>
<evidence type="ECO:0000313" key="3">
    <source>
        <dbReference type="EMBL" id="KEZ85822.1"/>
    </source>
</evidence>
<organism evidence="3 4">
    <name type="scientific">Clostridium sulfidigenes</name>
    <dbReference type="NCBI Taxonomy" id="318464"/>
    <lineage>
        <taxon>Bacteria</taxon>
        <taxon>Bacillati</taxon>
        <taxon>Bacillota</taxon>
        <taxon>Clostridia</taxon>
        <taxon>Eubacteriales</taxon>
        <taxon>Clostridiaceae</taxon>
        <taxon>Clostridium</taxon>
    </lineage>
</organism>
<dbReference type="Gene3D" id="1.10.8.50">
    <property type="match status" value="1"/>
</dbReference>
<evidence type="ECO:0000313" key="4">
    <source>
        <dbReference type="Proteomes" id="UP000028542"/>
    </source>
</evidence>
<dbReference type="GO" id="GO:0008270">
    <property type="term" value="F:zinc ion binding"/>
    <property type="evidence" value="ECO:0007669"/>
    <property type="project" value="InterPro"/>
</dbReference>
<name>A0A084JA38_9CLOT</name>